<sequence length="271" mass="31030">MAQTKVLFISQEITPYLAENPRTLLGRELPQGIAENGYEVRTFMPKYGAINERRNQLHEVIRLSGLNIPIDDNDHPLVIKVATLLPVRMQVYFIDSDDYFHKPPVKGLETETDKADNDERSMFYVRGVAETVKKLRWEPAVIQCDGWITALSPMYLKRLYSDEPSFCNSKIVYTLHNDAFEGALDSRFVEKLLQEGLTKKDLKAIAKGDVDHKALTQLAIDYADAIMQADADVDPEIIQYAEKSGKPFLRFTTEEERIPRLAAFYEQLLKK</sequence>
<comment type="catalytic activity">
    <reaction evidence="1">
        <text>[(1-&gt;4)-alpha-D-glucosyl](n) + ADP-alpha-D-glucose = [(1-&gt;4)-alpha-D-glucosyl](n+1) + ADP + H(+)</text>
        <dbReference type="Rhea" id="RHEA:18189"/>
        <dbReference type="Rhea" id="RHEA-COMP:9584"/>
        <dbReference type="Rhea" id="RHEA-COMP:9587"/>
        <dbReference type="ChEBI" id="CHEBI:15378"/>
        <dbReference type="ChEBI" id="CHEBI:15444"/>
        <dbReference type="ChEBI" id="CHEBI:57498"/>
        <dbReference type="ChEBI" id="CHEBI:456216"/>
        <dbReference type="EC" id="2.4.1.21"/>
    </reaction>
</comment>
<organism evidence="6 7">
    <name type="scientific">Candidatus Amulumruptor caecigallinarius</name>
    <dbReference type="NCBI Taxonomy" id="2109911"/>
    <lineage>
        <taxon>Bacteria</taxon>
        <taxon>Pseudomonadati</taxon>
        <taxon>Bacteroidota</taxon>
        <taxon>Bacteroidia</taxon>
        <taxon>Bacteroidales</taxon>
        <taxon>Muribaculaceae</taxon>
        <taxon>Candidatus Amulumruptor</taxon>
    </lineage>
</organism>
<dbReference type="Pfam" id="PF08323">
    <property type="entry name" value="Glyco_transf_5"/>
    <property type="match status" value="1"/>
</dbReference>
<dbReference type="GO" id="GO:0009011">
    <property type="term" value="F:alpha-1,4-glucan glucosyltransferase (ADP-glucose donor) activity"/>
    <property type="evidence" value="ECO:0007669"/>
    <property type="project" value="UniProtKB-EC"/>
</dbReference>
<dbReference type="Proteomes" id="UP000711407">
    <property type="component" value="Unassembled WGS sequence"/>
</dbReference>
<evidence type="ECO:0000256" key="1">
    <source>
        <dbReference type="ARBA" id="ARBA00001478"/>
    </source>
</evidence>
<evidence type="ECO:0000256" key="4">
    <source>
        <dbReference type="ARBA" id="ARBA00022679"/>
    </source>
</evidence>
<feature type="domain" description="Starch synthase catalytic" evidence="5">
    <location>
        <begin position="5"/>
        <end position="240"/>
    </location>
</feature>
<reference evidence="6" key="1">
    <citation type="journal article" date="2021" name="PeerJ">
        <title>Extensive microbial diversity within the chicken gut microbiome revealed by metagenomics and culture.</title>
        <authorList>
            <person name="Gilroy R."/>
            <person name="Ravi A."/>
            <person name="Getino M."/>
            <person name="Pursley I."/>
            <person name="Horton D.L."/>
            <person name="Alikhan N.F."/>
            <person name="Baker D."/>
            <person name="Gharbi K."/>
            <person name="Hall N."/>
            <person name="Watson M."/>
            <person name="Adriaenssens E.M."/>
            <person name="Foster-Nyarko E."/>
            <person name="Jarju S."/>
            <person name="Secka A."/>
            <person name="Antonio M."/>
            <person name="Oren A."/>
            <person name="Chaudhuri R.R."/>
            <person name="La Ragione R."/>
            <person name="Hildebrand F."/>
            <person name="Pallen M.J."/>
        </authorList>
    </citation>
    <scope>NUCLEOTIDE SEQUENCE</scope>
    <source>
        <strain evidence="6">4100</strain>
    </source>
</reference>
<dbReference type="EC" id="2.4.1.21" evidence="2"/>
<keyword evidence="4" id="KW-0808">Transferase</keyword>
<evidence type="ECO:0000313" key="6">
    <source>
        <dbReference type="EMBL" id="HJE39971.1"/>
    </source>
</evidence>
<dbReference type="PANTHER" id="PTHR45825">
    <property type="entry name" value="GRANULE-BOUND STARCH SYNTHASE 1, CHLOROPLASTIC/AMYLOPLASTIC"/>
    <property type="match status" value="1"/>
</dbReference>
<name>A0A4Q0U6S9_9BACT</name>
<evidence type="ECO:0000259" key="5">
    <source>
        <dbReference type="Pfam" id="PF08323"/>
    </source>
</evidence>
<comment type="caution">
    <text evidence="6">The sequence shown here is derived from an EMBL/GenBank/DDBJ whole genome shotgun (WGS) entry which is preliminary data.</text>
</comment>
<proteinExistence type="predicted"/>
<evidence type="ECO:0000256" key="3">
    <source>
        <dbReference type="ARBA" id="ARBA00022676"/>
    </source>
</evidence>
<protein>
    <recommendedName>
        <fullName evidence="2">starch synthase</fullName>
        <ecNumber evidence="2">2.4.1.21</ecNumber>
    </recommendedName>
</protein>
<dbReference type="PANTHER" id="PTHR45825:SF11">
    <property type="entry name" value="ALPHA AMYLASE DOMAIN-CONTAINING PROTEIN"/>
    <property type="match status" value="1"/>
</dbReference>
<gene>
    <name evidence="6" type="ORF">K8V47_09475</name>
</gene>
<reference evidence="6" key="2">
    <citation type="submission" date="2021-09" db="EMBL/GenBank/DDBJ databases">
        <authorList>
            <person name="Gilroy R."/>
        </authorList>
    </citation>
    <scope>NUCLEOTIDE SEQUENCE</scope>
    <source>
        <strain evidence="6">4100</strain>
    </source>
</reference>
<dbReference type="SUPFAM" id="SSF53756">
    <property type="entry name" value="UDP-Glycosyltransferase/glycogen phosphorylase"/>
    <property type="match status" value="1"/>
</dbReference>
<dbReference type="Gene3D" id="3.40.50.2000">
    <property type="entry name" value="Glycogen Phosphorylase B"/>
    <property type="match status" value="1"/>
</dbReference>
<evidence type="ECO:0000256" key="2">
    <source>
        <dbReference type="ARBA" id="ARBA00012588"/>
    </source>
</evidence>
<accession>A0A4Q0U6S9</accession>
<dbReference type="EMBL" id="DYXT01000049">
    <property type="protein sequence ID" value="HJE39971.1"/>
    <property type="molecule type" value="Genomic_DNA"/>
</dbReference>
<dbReference type="InterPro" id="IPR013534">
    <property type="entry name" value="Starch_synth_cat_dom"/>
</dbReference>
<dbReference type="AlphaFoldDB" id="A0A4Q0U6S9"/>
<evidence type="ECO:0000313" key="7">
    <source>
        <dbReference type="Proteomes" id="UP000711407"/>
    </source>
</evidence>
<keyword evidence="3" id="KW-0328">Glycosyltransferase</keyword>